<sequence length="115" mass="12619">MTEVGNELLSVSVSWSSPFSHGIDPRRVVARIPGVAVLRIVSDMSAMKRYYEQQQSITELRAIAFAEAQLGEPLREDGPILGMEFDPLPLDALCAPGDVTVQKLKSTGDEFLWAT</sequence>
<dbReference type="PANTHER" id="PTHR36968">
    <property type="entry name" value="HOMEOBOX-DDT DOMAIN PROTEIN RLT2"/>
    <property type="match status" value="1"/>
</dbReference>
<evidence type="ECO:0000313" key="2">
    <source>
        <dbReference type="Proteomes" id="UP000467840"/>
    </source>
</evidence>
<evidence type="ECO:0000313" key="1">
    <source>
        <dbReference type="EMBL" id="KAF2290007.1"/>
    </source>
</evidence>
<name>A0A6A6KMP8_HEVBR</name>
<accession>A0A6A6KMP8</accession>
<keyword evidence="2" id="KW-1185">Reference proteome</keyword>
<comment type="caution">
    <text evidence="1">The sequence shown here is derived from an EMBL/GenBank/DDBJ whole genome shotgun (WGS) entry which is preliminary data.</text>
</comment>
<dbReference type="Proteomes" id="UP000467840">
    <property type="component" value="Chromosome 8"/>
</dbReference>
<gene>
    <name evidence="1" type="ORF">GH714_040104</name>
</gene>
<dbReference type="AlphaFoldDB" id="A0A6A6KMP8"/>
<proteinExistence type="predicted"/>
<dbReference type="PANTHER" id="PTHR36968:SF5">
    <property type="entry name" value="HOMEOBOX-DDT DOMAIN PROTEIN RLT2"/>
    <property type="match status" value="1"/>
</dbReference>
<dbReference type="EMBL" id="JAAGAX010000016">
    <property type="protein sequence ID" value="KAF2290007.1"/>
    <property type="molecule type" value="Genomic_DNA"/>
</dbReference>
<dbReference type="OrthoDB" id="6159439at2759"/>
<dbReference type="InterPro" id="IPR044977">
    <property type="entry name" value="RLT1-3"/>
</dbReference>
<reference evidence="1 2" key="1">
    <citation type="journal article" date="2020" name="Mol. Plant">
        <title>The Chromosome-Based Rubber Tree Genome Provides New Insights into Spurge Genome Evolution and Rubber Biosynthesis.</title>
        <authorList>
            <person name="Liu J."/>
            <person name="Shi C."/>
            <person name="Shi C.C."/>
            <person name="Li W."/>
            <person name="Zhang Q.J."/>
            <person name="Zhang Y."/>
            <person name="Li K."/>
            <person name="Lu H.F."/>
            <person name="Shi C."/>
            <person name="Zhu S.T."/>
            <person name="Xiao Z.Y."/>
            <person name="Nan H."/>
            <person name="Yue Y."/>
            <person name="Zhu X.G."/>
            <person name="Wu Y."/>
            <person name="Hong X.N."/>
            <person name="Fan G.Y."/>
            <person name="Tong Y."/>
            <person name="Zhang D."/>
            <person name="Mao C.L."/>
            <person name="Liu Y.L."/>
            <person name="Hao S.J."/>
            <person name="Liu W.Q."/>
            <person name="Lv M.Q."/>
            <person name="Zhang H.B."/>
            <person name="Liu Y."/>
            <person name="Hu-Tang G.R."/>
            <person name="Wang J.P."/>
            <person name="Wang J.H."/>
            <person name="Sun Y.H."/>
            <person name="Ni S.B."/>
            <person name="Chen W.B."/>
            <person name="Zhang X.C."/>
            <person name="Jiao Y.N."/>
            <person name="Eichler E.E."/>
            <person name="Li G.H."/>
            <person name="Liu X."/>
            <person name="Gao L.Z."/>
        </authorList>
    </citation>
    <scope>NUCLEOTIDE SEQUENCE [LARGE SCALE GENOMIC DNA]</scope>
    <source>
        <strain evidence="2">cv. GT1</strain>
        <tissue evidence="1">Leaf</tissue>
    </source>
</reference>
<protein>
    <submittedName>
        <fullName evidence="1">Uncharacterized protein</fullName>
    </submittedName>
</protein>
<organism evidence="1 2">
    <name type="scientific">Hevea brasiliensis</name>
    <name type="common">Para rubber tree</name>
    <name type="synonym">Siphonia brasiliensis</name>
    <dbReference type="NCBI Taxonomy" id="3981"/>
    <lineage>
        <taxon>Eukaryota</taxon>
        <taxon>Viridiplantae</taxon>
        <taxon>Streptophyta</taxon>
        <taxon>Embryophyta</taxon>
        <taxon>Tracheophyta</taxon>
        <taxon>Spermatophyta</taxon>
        <taxon>Magnoliopsida</taxon>
        <taxon>eudicotyledons</taxon>
        <taxon>Gunneridae</taxon>
        <taxon>Pentapetalae</taxon>
        <taxon>rosids</taxon>
        <taxon>fabids</taxon>
        <taxon>Malpighiales</taxon>
        <taxon>Euphorbiaceae</taxon>
        <taxon>Crotonoideae</taxon>
        <taxon>Micrandreae</taxon>
        <taxon>Hevea</taxon>
    </lineage>
</organism>
<dbReference type="GO" id="GO:0006357">
    <property type="term" value="P:regulation of transcription by RNA polymerase II"/>
    <property type="evidence" value="ECO:0007669"/>
    <property type="project" value="InterPro"/>
</dbReference>